<evidence type="ECO:0000256" key="3">
    <source>
        <dbReference type="ARBA" id="ARBA00023265"/>
    </source>
</evidence>
<dbReference type="SUPFAM" id="SSF55961">
    <property type="entry name" value="Bet v1-like"/>
    <property type="match status" value="1"/>
</dbReference>
<keyword evidence="3" id="KW-0568">Pathogenesis-related protein</keyword>
<dbReference type="Gene3D" id="3.30.530.20">
    <property type="match status" value="1"/>
</dbReference>
<keyword evidence="6" id="KW-1185">Reference proteome</keyword>
<dbReference type="GO" id="GO:0010427">
    <property type="term" value="F:abscisic acid binding"/>
    <property type="evidence" value="ECO:0007669"/>
    <property type="project" value="InterPro"/>
</dbReference>
<dbReference type="EMBL" id="CAJVSB020000685">
    <property type="protein sequence ID" value="CAH2057542.1"/>
    <property type="molecule type" value="Genomic_DNA"/>
</dbReference>
<dbReference type="GO" id="GO:0038023">
    <property type="term" value="F:signaling receptor activity"/>
    <property type="evidence" value="ECO:0007669"/>
    <property type="project" value="InterPro"/>
</dbReference>
<dbReference type="GO" id="GO:0006952">
    <property type="term" value="P:defense response"/>
    <property type="evidence" value="ECO:0007669"/>
    <property type="project" value="UniProtKB-KW"/>
</dbReference>
<dbReference type="AlphaFoldDB" id="A0AAU9S3D4"/>
<evidence type="ECO:0000256" key="2">
    <source>
        <dbReference type="ARBA" id="ARBA00022821"/>
    </source>
</evidence>
<accession>A0AAU9S3D4</accession>
<dbReference type="PANTHER" id="PTHR31213">
    <property type="entry name" value="OS08G0374000 PROTEIN-RELATED"/>
    <property type="match status" value="1"/>
</dbReference>
<evidence type="ECO:0000313" key="5">
    <source>
        <dbReference type="EMBL" id="CAH2057542.1"/>
    </source>
</evidence>
<keyword evidence="2" id="KW-0611">Plant defense</keyword>
<dbReference type="GO" id="GO:0009738">
    <property type="term" value="P:abscisic acid-activated signaling pathway"/>
    <property type="evidence" value="ECO:0007669"/>
    <property type="project" value="InterPro"/>
</dbReference>
<dbReference type="InterPro" id="IPR023393">
    <property type="entry name" value="START-like_dom_sf"/>
</dbReference>
<dbReference type="GO" id="GO:0005634">
    <property type="term" value="C:nucleus"/>
    <property type="evidence" value="ECO:0007669"/>
    <property type="project" value="TreeGrafter"/>
</dbReference>
<dbReference type="SMART" id="SM01037">
    <property type="entry name" value="Bet_v_1"/>
    <property type="match status" value="1"/>
</dbReference>
<gene>
    <name evidence="5" type="ORF">TAV2_LOCUS12201</name>
</gene>
<name>A0AAU9S3D4_THLAR</name>
<evidence type="ECO:0000313" key="6">
    <source>
        <dbReference type="Proteomes" id="UP000836841"/>
    </source>
</evidence>
<comment type="caution">
    <text evidence="5">The sequence shown here is derived from an EMBL/GenBank/DDBJ whole genome shotgun (WGS) entry which is preliminary data.</text>
</comment>
<evidence type="ECO:0000256" key="1">
    <source>
        <dbReference type="ARBA" id="ARBA00009744"/>
    </source>
</evidence>
<dbReference type="Pfam" id="PF00407">
    <property type="entry name" value="Bet_v_1"/>
    <property type="match status" value="1"/>
</dbReference>
<dbReference type="Proteomes" id="UP000836841">
    <property type="component" value="Unassembled WGS sequence"/>
</dbReference>
<dbReference type="InterPro" id="IPR000916">
    <property type="entry name" value="Bet_v_I/MLP"/>
</dbReference>
<proteinExistence type="inferred from homology"/>
<dbReference type="CDD" id="cd07816">
    <property type="entry name" value="Bet_v1-like"/>
    <property type="match status" value="1"/>
</dbReference>
<sequence>MGVITYDTQVTSSIPPARLFKAFVLDGDHLMPKLMPSIIKSVEILQGDGGPGTIKLTSFGEGSQLKCLKQRVDVIDKENLTYCYSVIEGEALKGVFESISYEIKFLSSPDGGTICKNTSKYHTKGDVHISEEEIKKGKDKASSMFKVVEAHLLANPDAYN</sequence>
<dbReference type="InterPro" id="IPR050279">
    <property type="entry name" value="Plant_def-hormone_signal"/>
</dbReference>
<dbReference type="GO" id="GO:0004864">
    <property type="term" value="F:protein phosphatase inhibitor activity"/>
    <property type="evidence" value="ECO:0007669"/>
    <property type="project" value="InterPro"/>
</dbReference>
<organism evidence="5 6">
    <name type="scientific">Thlaspi arvense</name>
    <name type="common">Field penny-cress</name>
    <dbReference type="NCBI Taxonomy" id="13288"/>
    <lineage>
        <taxon>Eukaryota</taxon>
        <taxon>Viridiplantae</taxon>
        <taxon>Streptophyta</taxon>
        <taxon>Embryophyta</taxon>
        <taxon>Tracheophyta</taxon>
        <taxon>Spermatophyta</taxon>
        <taxon>Magnoliopsida</taxon>
        <taxon>eudicotyledons</taxon>
        <taxon>Gunneridae</taxon>
        <taxon>Pentapetalae</taxon>
        <taxon>rosids</taxon>
        <taxon>malvids</taxon>
        <taxon>Brassicales</taxon>
        <taxon>Brassicaceae</taxon>
        <taxon>Thlaspideae</taxon>
        <taxon>Thlaspi</taxon>
    </lineage>
</organism>
<dbReference type="FunFam" id="3.30.530.20:FF:000007">
    <property type="entry name" value="Major pollen allergen Bet v 1-A"/>
    <property type="match status" value="1"/>
</dbReference>
<dbReference type="InterPro" id="IPR024949">
    <property type="entry name" value="Bet_v_I_allergen"/>
</dbReference>
<evidence type="ECO:0000259" key="4">
    <source>
        <dbReference type="SMART" id="SM01037"/>
    </source>
</evidence>
<feature type="domain" description="Bet v I/Major latex protein" evidence="4">
    <location>
        <begin position="1"/>
        <end position="155"/>
    </location>
</feature>
<protein>
    <recommendedName>
        <fullName evidence="4">Bet v I/Major latex protein domain-containing protein</fullName>
    </recommendedName>
</protein>
<comment type="similarity">
    <text evidence="1">Belongs to the BetVI family.</text>
</comment>
<reference evidence="5 6" key="1">
    <citation type="submission" date="2022-03" db="EMBL/GenBank/DDBJ databases">
        <authorList>
            <person name="Nunn A."/>
            <person name="Chopra R."/>
            <person name="Nunn A."/>
            <person name="Contreras Garrido A."/>
        </authorList>
    </citation>
    <scope>NUCLEOTIDE SEQUENCE [LARGE SCALE GENOMIC DNA]</scope>
</reference>
<dbReference type="GO" id="GO:0005737">
    <property type="term" value="C:cytoplasm"/>
    <property type="evidence" value="ECO:0007669"/>
    <property type="project" value="TreeGrafter"/>
</dbReference>
<dbReference type="PRINTS" id="PR00634">
    <property type="entry name" value="BETALLERGEN"/>
</dbReference>
<dbReference type="PANTHER" id="PTHR31213:SF55">
    <property type="entry name" value="STRESS-INDUCED PROTEIN SAM22"/>
    <property type="match status" value="1"/>
</dbReference>